<name>A0ABW3JXB0_9FLAO</name>
<keyword evidence="4 6" id="KW-1133">Transmembrane helix</keyword>
<dbReference type="Pfam" id="PF01554">
    <property type="entry name" value="MatE"/>
    <property type="match status" value="1"/>
</dbReference>
<keyword evidence="2" id="KW-1003">Cell membrane</keyword>
<dbReference type="PANTHER" id="PTHR30250">
    <property type="entry name" value="PST FAMILY PREDICTED COLANIC ACID TRANSPORTER"/>
    <property type="match status" value="1"/>
</dbReference>
<accession>A0ABW3JXB0</accession>
<evidence type="ECO:0000313" key="8">
    <source>
        <dbReference type="Proteomes" id="UP001597062"/>
    </source>
</evidence>
<gene>
    <name evidence="7" type="ORF">ACFQ1U_12395</name>
</gene>
<feature type="transmembrane region" description="Helical" evidence="6">
    <location>
        <begin position="396"/>
        <end position="420"/>
    </location>
</feature>
<protein>
    <submittedName>
        <fullName evidence="7">MATE family efflux transporter</fullName>
    </submittedName>
</protein>
<dbReference type="InterPro" id="IPR002528">
    <property type="entry name" value="MATE_fam"/>
</dbReference>
<feature type="transmembrane region" description="Helical" evidence="6">
    <location>
        <begin position="265"/>
        <end position="288"/>
    </location>
</feature>
<proteinExistence type="predicted"/>
<sequence length="439" mass="50287">MLFKKINRNDLSFKTLKILFLRVIGVILLFGLTLFLTNNFEPDTVGRYDFLRTMIFVFSALILLGTEQSILYFAGTNSENTEALNVVYVKMISLILIAYAFLLVPFFFLNKEFINNYFNDNNSYSLIIKCIIILPFYAISILNFEMLRAVGKISIAEFYRNIVKYTPFLICAISIVILEKKELLINTYLFSFLVVALISSTHLYIQILSKKKSKFKNHNFTKKRIFLKSFPMALSGIGFFLLQSIDVFLIKKYINNEAVAFYSIAVKLVLILIMIVNAVNISLASKIAELYNKNNIEELQKNITKASKIMTLISFLTAIPLVFLSDYILLIFGYDYLVAKNSLILMIIAQSCSSIFGVSAVYLNMTKKQHYFQFILLSAVVINLILNVYLIPLYGIFGASISFSISVLYWNISSAVLIYIKDKIVLFPWTKNKLANHEN</sequence>
<evidence type="ECO:0000256" key="2">
    <source>
        <dbReference type="ARBA" id="ARBA00022475"/>
    </source>
</evidence>
<evidence type="ECO:0000256" key="5">
    <source>
        <dbReference type="ARBA" id="ARBA00023136"/>
    </source>
</evidence>
<evidence type="ECO:0000256" key="3">
    <source>
        <dbReference type="ARBA" id="ARBA00022692"/>
    </source>
</evidence>
<evidence type="ECO:0000313" key="7">
    <source>
        <dbReference type="EMBL" id="MFD0994007.1"/>
    </source>
</evidence>
<dbReference type="InterPro" id="IPR050833">
    <property type="entry name" value="Poly_Biosynth_Transport"/>
</dbReference>
<feature type="transmembrane region" description="Helical" evidence="6">
    <location>
        <begin position="86"/>
        <end position="108"/>
    </location>
</feature>
<feature type="transmembrane region" description="Helical" evidence="6">
    <location>
        <begin position="309"/>
        <end position="332"/>
    </location>
</feature>
<dbReference type="EMBL" id="JBHTJR010000051">
    <property type="protein sequence ID" value="MFD0994007.1"/>
    <property type="molecule type" value="Genomic_DNA"/>
</dbReference>
<feature type="transmembrane region" description="Helical" evidence="6">
    <location>
        <begin position="162"/>
        <end position="178"/>
    </location>
</feature>
<keyword evidence="8" id="KW-1185">Reference proteome</keyword>
<evidence type="ECO:0000256" key="4">
    <source>
        <dbReference type="ARBA" id="ARBA00022989"/>
    </source>
</evidence>
<comment type="caution">
    <text evidence="7">The sequence shown here is derived from an EMBL/GenBank/DDBJ whole genome shotgun (WGS) entry which is preliminary data.</text>
</comment>
<keyword evidence="3 6" id="KW-0812">Transmembrane</keyword>
<feature type="transmembrane region" description="Helical" evidence="6">
    <location>
        <begin position="225"/>
        <end position="245"/>
    </location>
</feature>
<feature type="transmembrane region" description="Helical" evidence="6">
    <location>
        <begin position="344"/>
        <end position="364"/>
    </location>
</feature>
<dbReference type="RefSeq" id="WP_386108829.1">
    <property type="nucleotide sequence ID" value="NZ_JBHTJR010000051.1"/>
</dbReference>
<feature type="transmembrane region" description="Helical" evidence="6">
    <location>
        <begin position="123"/>
        <end position="142"/>
    </location>
</feature>
<dbReference type="Proteomes" id="UP001597062">
    <property type="component" value="Unassembled WGS sequence"/>
</dbReference>
<feature type="transmembrane region" description="Helical" evidence="6">
    <location>
        <begin position="371"/>
        <end position="390"/>
    </location>
</feature>
<evidence type="ECO:0000256" key="1">
    <source>
        <dbReference type="ARBA" id="ARBA00004651"/>
    </source>
</evidence>
<feature type="transmembrane region" description="Helical" evidence="6">
    <location>
        <begin position="184"/>
        <end position="205"/>
    </location>
</feature>
<reference evidence="8" key="1">
    <citation type="journal article" date="2019" name="Int. J. Syst. Evol. Microbiol.">
        <title>The Global Catalogue of Microorganisms (GCM) 10K type strain sequencing project: providing services to taxonomists for standard genome sequencing and annotation.</title>
        <authorList>
            <consortium name="The Broad Institute Genomics Platform"/>
            <consortium name="The Broad Institute Genome Sequencing Center for Infectious Disease"/>
            <person name="Wu L."/>
            <person name="Ma J."/>
        </authorList>
    </citation>
    <scope>NUCLEOTIDE SEQUENCE [LARGE SCALE GENOMIC DNA]</scope>
    <source>
        <strain evidence="8">CCUG 60527</strain>
    </source>
</reference>
<dbReference type="PANTHER" id="PTHR30250:SF11">
    <property type="entry name" value="O-ANTIGEN TRANSPORTER-RELATED"/>
    <property type="match status" value="1"/>
</dbReference>
<feature type="transmembrane region" description="Helical" evidence="6">
    <location>
        <begin position="50"/>
        <end position="74"/>
    </location>
</feature>
<keyword evidence="5 6" id="KW-0472">Membrane</keyword>
<evidence type="ECO:0000256" key="6">
    <source>
        <dbReference type="SAM" id="Phobius"/>
    </source>
</evidence>
<feature type="transmembrane region" description="Helical" evidence="6">
    <location>
        <begin position="20"/>
        <end position="38"/>
    </location>
</feature>
<comment type="subcellular location">
    <subcellularLocation>
        <location evidence="1">Cell membrane</location>
        <topology evidence="1">Multi-pass membrane protein</topology>
    </subcellularLocation>
</comment>
<organism evidence="7 8">
    <name type="scientific">Tenacibaculum geojense</name>
    <dbReference type="NCBI Taxonomy" id="915352"/>
    <lineage>
        <taxon>Bacteria</taxon>
        <taxon>Pseudomonadati</taxon>
        <taxon>Bacteroidota</taxon>
        <taxon>Flavobacteriia</taxon>
        <taxon>Flavobacteriales</taxon>
        <taxon>Flavobacteriaceae</taxon>
        <taxon>Tenacibaculum</taxon>
    </lineage>
</organism>